<dbReference type="Proteomes" id="UP000219285">
    <property type="component" value="Chromosome"/>
</dbReference>
<protein>
    <submittedName>
        <fullName evidence="1">Transposase</fullName>
    </submittedName>
</protein>
<dbReference type="OrthoDB" id="9800877at2"/>
<organism evidence="1 2">
    <name type="scientific">Alteromonas pelagimontana</name>
    <dbReference type="NCBI Taxonomy" id="1858656"/>
    <lineage>
        <taxon>Bacteria</taxon>
        <taxon>Pseudomonadati</taxon>
        <taxon>Pseudomonadota</taxon>
        <taxon>Gammaproteobacteria</taxon>
        <taxon>Alteromonadales</taxon>
        <taxon>Alteromonadaceae</taxon>
        <taxon>Alteromonas/Salinimonas group</taxon>
        <taxon>Alteromonas</taxon>
    </lineage>
</organism>
<accession>A0A6M4MGH0</accession>
<keyword evidence="2" id="KW-1185">Reference proteome</keyword>
<dbReference type="EMBL" id="CP052766">
    <property type="protein sequence ID" value="QJR81306.1"/>
    <property type="molecule type" value="Genomic_DNA"/>
</dbReference>
<reference evidence="2" key="1">
    <citation type="submission" date="2014-12" db="EMBL/GenBank/DDBJ databases">
        <title>Complete genome sequence of a multi-drug resistant Klebsiella pneumoniae.</title>
        <authorList>
            <person name="Hua X."/>
            <person name="Chen Q."/>
            <person name="Li X."/>
            <person name="Feng Y."/>
            <person name="Ruan Z."/>
            <person name="Yu Y."/>
        </authorList>
    </citation>
    <scope>NUCLEOTIDE SEQUENCE [LARGE SCALE GENOMIC DNA]</scope>
    <source>
        <strain evidence="2">5.12</strain>
    </source>
</reference>
<reference evidence="1 2" key="2">
    <citation type="submission" date="2020-04" db="EMBL/GenBank/DDBJ databases">
        <title>Complete genome sequence of Alteromonas pelagimontana 5.12T.</title>
        <authorList>
            <person name="Sinha R.K."/>
            <person name="Krishnan K.P."/>
            <person name="Kurian J.P."/>
        </authorList>
    </citation>
    <scope>NUCLEOTIDE SEQUENCE [LARGE SCALE GENOMIC DNA]</scope>
    <source>
        <strain evidence="1 2">5.12</strain>
    </source>
</reference>
<evidence type="ECO:0000313" key="1">
    <source>
        <dbReference type="EMBL" id="QJR81306.1"/>
    </source>
</evidence>
<evidence type="ECO:0000313" key="2">
    <source>
        <dbReference type="Proteomes" id="UP000219285"/>
    </source>
</evidence>
<gene>
    <name evidence="1" type="ORF">CA267_011220</name>
</gene>
<proteinExistence type="predicted"/>
<dbReference type="KEGG" id="apel:CA267_011220"/>
<sequence>MKVDVAGRRTFSPQWKMNIVNQAAISFRSVSLIARENSINTNQVFR</sequence>
<dbReference type="AlphaFoldDB" id="A0A6M4MGH0"/>
<name>A0A6M4MGH0_9ALTE</name>